<accession>A0ABS0IFT9</accession>
<protein>
    <submittedName>
        <fullName evidence="2">Uncharacterized protein</fullName>
    </submittedName>
</protein>
<dbReference type="EMBL" id="JADQDQ010000002">
    <property type="protein sequence ID" value="MBF9236660.1"/>
    <property type="molecule type" value="Genomic_DNA"/>
</dbReference>
<gene>
    <name evidence="2" type="ORF">I2I05_04555</name>
</gene>
<sequence>MEPTSLPAPEGDHLLEDLAAYTDLLNPERIWQKEERLDDIEEAEEQAADAEPPAAAEEGEPA</sequence>
<evidence type="ECO:0000313" key="2">
    <source>
        <dbReference type="EMBL" id="MBF9236660.1"/>
    </source>
</evidence>
<reference evidence="2 3" key="1">
    <citation type="submission" date="2020-11" db="EMBL/GenBank/DDBJ databases">
        <authorList>
            <person name="Kim M.K."/>
        </authorList>
    </citation>
    <scope>NUCLEOTIDE SEQUENCE [LARGE SCALE GENOMIC DNA]</scope>
    <source>
        <strain evidence="2 3">BT683</strain>
    </source>
</reference>
<evidence type="ECO:0000256" key="1">
    <source>
        <dbReference type="SAM" id="MobiDB-lite"/>
    </source>
</evidence>
<feature type="compositionally biased region" description="Acidic residues" evidence="1">
    <location>
        <begin position="37"/>
        <end position="48"/>
    </location>
</feature>
<feature type="region of interest" description="Disordered" evidence="1">
    <location>
        <begin position="33"/>
        <end position="62"/>
    </location>
</feature>
<proteinExistence type="predicted"/>
<keyword evidence="3" id="KW-1185">Reference proteome</keyword>
<evidence type="ECO:0000313" key="3">
    <source>
        <dbReference type="Proteomes" id="UP000597617"/>
    </source>
</evidence>
<dbReference type="RefSeq" id="WP_196281051.1">
    <property type="nucleotide sequence ID" value="NZ_JADQDQ010000002.1"/>
</dbReference>
<name>A0ABS0IFT9_9BACT</name>
<dbReference type="Proteomes" id="UP000597617">
    <property type="component" value="Unassembled WGS sequence"/>
</dbReference>
<comment type="caution">
    <text evidence="2">The sequence shown here is derived from an EMBL/GenBank/DDBJ whole genome shotgun (WGS) entry which is preliminary data.</text>
</comment>
<organism evidence="2 3">
    <name type="scientific">Hymenobacter jeongseonensis</name>
    <dbReference type="NCBI Taxonomy" id="2791027"/>
    <lineage>
        <taxon>Bacteria</taxon>
        <taxon>Pseudomonadati</taxon>
        <taxon>Bacteroidota</taxon>
        <taxon>Cytophagia</taxon>
        <taxon>Cytophagales</taxon>
        <taxon>Hymenobacteraceae</taxon>
        <taxon>Hymenobacter</taxon>
    </lineage>
</organism>